<dbReference type="PANTHER" id="PTHR35446">
    <property type="entry name" value="SI:CH211-175M2.5"/>
    <property type="match status" value="1"/>
</dbReference>
<name>A0A1Z4LJ93_9CYAN</name>
<dbReference type="GO" id="GO:0051920">
    <property type="term" value="F:peroxiredoxin activity"/>
    <property type="evidence" value="ECO:0007669"/>
    <property type="project" value="InterPro"/>
</dbReference>
<protein>
    <recommendedName>
        <fullName evidence="1">Carboxymuconolactone decarboxylase-like domain-containing protein</fullName>
    </recommendedName>
</protein>
<dbReference type="Gene3D" id="1.20.1290.10">
    <property type="entry name" value="AhpD-like"/>
    <property type="match status" value="1"/>
</dbReference>
<feature type="domain" description="Carboxymuconolactone decarboxylase-like" evidence="1">
    <location>
        <begin position="49"/>
        <end position="117"/>
    </location>
</feature>
<dbReference type="InterPro" id="IPR003779">
    <property type="entry name" value="CMD-like"/>
</dbReference>
<keyword evidence="3" id="KW-1185">Reference proteome</keyword>
<gene>
    <name evidence="2" type="ORF">NIES267_07820</name>
</gene>
<dbReference type="AlphaFoldDB" id="A0A1Z4LJ93"/>
<dbReference type="PANTHER" id="PTHR35446:SF3">
    <property type="entry name" value="CMD DOMAIN-CONTAINING PROTEIN"/>
    <property type="match status" value="1"/>
</dbReference>
<dbReference type="Proteomes" id="UP000218418">
    <property type="component" value="Chromosome"/>
</dbReference>
<sequence length="190" mass="21001">MTATQNITATGFPIHNPQTAPEASRQVMEGMQQKMGFIPNLIQIMAESPALAHSYLGLWDIATKNGGLSPEELNFVALVISEHQKCKYCIAAHSNVADTVAPIENEIVAAIREGRSVENPRFEALRIFAIKLYDAQGYVPEPEVNEFIKQGFTRREVLDIVVIIAWKTLSGLTTALTAVDLDAEFEPYKI</sequence>
<dbReference type="EMBL" id="AP018227">
    <property type="protein sequence ID" value="BAY81306.1"/>
    <property type="molecule type" value="Genomic_DNA"/>
</dbReference>
<evidence type="ECO:0000313" key="2">
    <source>
        <dbReference type="EMBL" id="BAY81306.1"/>
    </source>
</evidence>
<evidence type="ECO:0000259" key="1">
    <source>
        <dbReference type="Pfam" id="PF02627"/>
    </source>
</evidence>
<dbReference type="OrthoDB" id="9801997at2"/>
<dbReference type="Pfam" id="PF02627">
    <property type="entry name" value="CMD"/>
    <property type="match status" value="1"/>
</dbReference>
<evidence type="ECO:0000313" key="3">
    <source>
        <dbReference type="Proteomes" id="UP000218418"/>
    </source>
</evidence>
<accession>A0A1Z4LJ93</accession>
<organism evidence="2 3">
    <name type="scientific">Calothrix parasitica NIES-267</name>
    <dbReference type="NCBI Taxonomy" id="1973488"/>
    <lineage>
        <taxon>Bacteria</taxon>
        <taxon>Bacillati</taxon>
        <taxon>Cyanobacteriota</taxon>
        <taxon>Cyanophyceae</taxon>
        <taxon>Nostocales</taxon>
        <taxon>Calotrichaceae</taxon>
        <taxon>Calothrix</taxon>
    </lineage>
</organism>
<proteinExistence type="predicted"/>
<reference evidence="2 3" key="1">
    <citation type="submission" date="2017-06" db="EMBL/GenBank/DDBJ databases">
        <title>Genome sequencing of cyanobaciteial culture collection at National Institute for Environmental Studies (NIES).</title>
        <authorList>
            <person name="Hirose Y."/>
            <person name="Shimura Y."/>
            <person name="Fujisawa T."/>
            <person name="Nakamura Y."/>
            <person name="Kawachi M."/>
        </authorList>
    </citation>
    <scope>NUCLEOTIDE SEQUENCE [LARGE SCALE GENOMIC DNA]</scope>
    <source>
        <strain evidence="2 3">NIES-267</strain>
    </source>
</reference>
<dbReference type="InterPro" id="IPR029032">
    <property type="entry name" value="AhpD-like"/>
</dbReference>
<dbReference type="SUPFAM" id="SSF69118">
    <property type="entry name" value="AhpD-like"/>
    <property type="match status" value="1"/>
</dbReference>